<name>A0ABV5XFE5_9NOCA</name>
<reference evidence="2 3" key="1">
    <citation type="submission" date="2024-09" db="EMBL/GenBank/DDBJ databases">
        <authorList>
            <person name="Sun Q."/>
            <person name="Mori K."/>
        </authorList>
    </citation>
    <scope>NUCLEOTIDE SEQUENCE [LARGE SCALE GENOMIC DNA]</scope>
    <source>
        <strain evidence="2 3">JCM 11411</strain>
    </source>
</reference>
<protein>
    <submittedName>
        <fullName evidence="2">Toll/interleukin-1 receptor domain-containing protein</fullName>
    </submittedName>
</protein>
<feature type="domain" description="TIR" evidence="1">
    <location>
        <begin position="2"/>
        <end position="106"/>
    </location>
</feature>
<evidence type="ECO:0000313" key="2">
    <source>
        <dbReference type="EMBL" id="MFB9780828.1"/>
    </source>
</evidence>
<accession>A0ABV5XFE5</accession>
<proteinExistence type="predicted"/>
<gene>
    <name evidence="2" type="ORF">ACFFQ6_14100</name>
</gene>
<dbReference type="InterPro" id="IPR000157">
    <property type="entry name" value="TIR_dom"/>
</dbReference>
<keyword evidence="3" id="KW-1185">Reference proteome</keyword>
<sequence length="128" mass="14886">MKAANIAYWRDRESLGPGDAWKRVIRDAIQDGTAVFLACFSANQRAKEKSVMNEEIGIAVEEYRLRRPGKTWLVPVRFDDGDIDDWDLGANRSLRDINYVDLFGDRYTRYCQFLWMREFQATSDPVLA</sequence>
<evidence type="ECO:0000259" key="1">
    <source>
        <dbReference type="Pfam" id="PF13676"/>
    </source>
</evidence>
<dbReference type="Pfam" id="PF13676">
    <property type="entry name" value="TIR_2"/>
    <property type="match status" value="1"/>
</dbReference>
<evidence type="ECO:0000313" key="3">
    <source>
        <dbReference type="Proteomes" id="UP001589587"/>
    </source>
</evidence>
<dbReference type="Proteomes" id="UP001589587">
    <property type="component" value="Unassembled WGS sequence"/>
</dbReference>
<dbReference type="EMBL" id="JBHMAS010000029">
    <property type="protein sequence ID" value="MFB9780828.1"/>
    <property type="molecule type" value="Genomic_DNA"/>
</dbReference>
<feature type="non-terminal residue" evidence="2">
    <location>
        <position position="128"/>
    </location>
</feature>
<dbReference type="Gene3D" id="3.40.50.10140">
    <property type="entry name" value="Toll/interleukin-1 receptor homology (TIR) domain"/>
    <property type="match status" value="1"/>
</dbReference>
<comment type="caution">
    <text evidence="2">The sequence shown here is derived from an EMBL/GenBank/DDBJ whole genome shotgun (WGS) entry which is preliminary data.</text>
</comment>
<keyword evidence="2" id="KW-0675">Receptor</keyword>
<dbReference type="InterPro" id="IPR035897">
    <property type="entry name" value="Toll_tir_struct_dom_sf"/>
</dbReference>
<organism evidence="2 3">
    <name type="scientific">Rhodococcus baikonurensis</name>
    <dbReference type="NCBI Taxonomy" id="172041"/>
    <lineage>
        <taxon>Bacteria</taxon>
        <taxon>Bacillati</taxon>
        <taxon>Actinomycetota</taxon>
        <taxon>Actinomycetes</taxon>
        <taxon>Mycobacteriales</taxon>
        <taxon>Nocardiaceae</taxon>
        <taxon>Rhodococcus</taxon>
        <taxon>Rhodococcus erythropolis group</taxon>
    </lineage>
</organism>
<dbReference type="RefSeq" id="WP_378374851.1">
    <property type="nucleotide sequence ID" value="NZ_JBHMAS010000029.1"/>
</dbReference>